<feature type="transmembrane region" description="Helical" evidence="7">
    <location>
        <begin position="451"/>
        <end position="470"/>
    </location>
</feature>
<protein>
    <submittedName>
        <fullName evidence="9">Golgi apparatus membrane protein tvp38</fullName>
    </submittedName>
</protein>
<gene>
    <name evidence="9" type="ORF">FCC1311_067422</name>
</gene>
<dbReference type="OrthoDB" id="166803at2759"/>
<feature type="transmembrane region" description="Helical" evidence="7">
    <location>
        <begin position="401"/>
        <end position="425"/>
    </location>
</feature>
<evidence type="ECO:0000256" key="7">
    <source>
        <dbReference type="SAM" id="Phobius"/>
    </source>
</evidence>
<evidence type="ECO:0000313" key="10">
    <source>
        <dbReference type="Proteomes" id="UP000241890"/>
    </source>
</evidence>
<proteinExistence type="predicted"/>
<keyword evidence="2" id="KW-1003">Cell membrane</keyword>
<feature type="transmembrane region" description="Helical" evidence="7">
    <location>
        <begin position="208"/>
        <end position="229"/>
    </location>
</feature>
<dbReference type="Proteomes" id="UP000241890">
    <property type="component" value="Unassembled WGS sequence"/>
</dbReference>
<feature type="compositionally biased region" description="Low complexity" evidence="6">
    <location>
        <begin position="8"/>
        <end position="36"/>
    </location>
</feature>
<feature type="transmembrane region" description="Helical" evidence="7">
    <location>
        <begin position="370"/>
        <end position="389"/>
    </location>
</feature>
<feature type="domain" description="VTT" evidence="8">
    <location>
        <begin position="385"/>
        <end position="502"/>
    </location>
</feature>
<feature type="region of interest" description="Disordered" evidence="6">
    <location>
        <begin position="1"/>
        <end position="45"/>
    </location>
</feature>
<evidence type="ECO:0000256" key="4">
    <source>
        <dbReference type="ARBA" id="ARBA00022989"/>
    </source>
</evidence>
<feature type="transmembrane region" description="Helical" evidence="7">
    <location>
        <begin position="525"/>
        <end position="543"/>
    </location>
</feature>
<feature type="transmembrane region" description="Helical" evidence="7">
    <location>
        <begin position="322"/>
        <end position="341"/>
    </location>
</feature>
<evidence type="ECO:0000256" key="2">
    <source>
        <dbReference type="ARBA" id="ARBA00022475"/>
    </source>
</evidence>
<comment type="subcellular location">
    <subcellularLocation>
        <location evidence="1">Cell membrane</location>
        <topology evidence="1">Multi-pass membrane protein</topology>
    </subcellularLocation>
</comment>
<sequence>MAAKTRPSAKTSSPAAAAATTTKTLSPSEPPSTTESGDTRGDGSSSKALVQTVAGACAVAALAWAFSTYSETKGGEVSVSGMAEDAIALIEAQGEMGPVYYTIFLAIWIACLLPCSIVEVVPGFLYGVKVGFAVSLVGKILGATLSFLVCRTFFKAALKRWFFDNYPTIRVVGKAVEEEGLPVLVVVRLSYVPMIFKNYGISVLDVDFARFAASSALAGVPFSLLWASLGASSRDLQSILRGERSLHDMLPVDPMQRVMLGVAVILVVGVAVLVVSKVRARVSEKMRKLALSNEKGDAKAAEAISEALKQNEEETLAARGRIWWNIGAIGAILLAASVGYWQRESLPSLQGTMVKAVDWIRAQGDVWGPIYYSMFLAVWVAALLPCSVLEMVPGYLFGFRVGVVVSILGKNLGTVMSLLLTRFFLRDMVQRRLLTRFPILRTLEKAVKMEGFPVIVMIRCAYLPMIVKNYGLASLDIDVFKIWIASIVSSIPFAAAWTAVGASATNLADIFDGKMKLRDLLPEDSLPILIVGILAGALFLYALTSFMKRFREILREADDDAVAAVK</sequence>
<feature type="transmembrane region" description="Helical" evidence="7">
    <location>
        <begin position="482"/>
        <end position="505"/>
    </location>
</feature>
<evidence type="ECO:0000256" key="3">
    <source>
        <dbReference type="ARBA" id="ARBA00022692"/>
    </source>
</evidence>
<dbReference type="GO" id="GO:0005886">
    <property type="term" value="C:plasma membrane"/>
    <property type="evidence" value="ECO:0007669"/>
    <property type="project" value="UniProtKB-SubCell"/>
</dbReference>
<organism evidence="9 10">
    <name type="scientific">Hondaea fermentalgiana</name>
    <dbReference type="NCBI Taxonomy" id="2315210"/>
    <lineage>
        <taxon>Eukaryota</taxon>
        <taxon>Sar</taxon>
        <taxon>Stramenopiles</taxon>
        <taxon>Bigyra</taxon>
        <taxon>Labyrinthulomycetes</taxon>
        <taxon>Thraustochytrida</taxon>
        <taxon>Thraustochytriidae</taxon>
        <taxon>Hondaea</taxon>
    </lineage>
</organism>
<dbReference type="Pfam" id="PF09335">
    <property type="entry name" value="VTT_dom"/>
    <property type="match status" value="2"/>
</dbReference>
<feature type="transmembrane region" description="Helical" evidence="7">
    <location>
        <begin position="99"/>
        <end position="118"/>
    </location>
</feature>
<feature type="domain" description="VTT" evidence="8">
    <location>
        <begin position="114"/>
        <end position="231"/>
    </location>
</feature>
<reference evidence="9 10" key="1">
    <citation type="submission" date="2017-12" db="EMBL/GenBank/DDBJ databases">
        <title>Sequencing, de novo assembly and annotation of complete genome of a new Thraustochytrid species, strain FCC1311.</title>
        <authorList>
            <person name="Sedici K."/>
            <person name="Godart F."/>
            <person name="Aiese Cigliano R."/>
            <person name="Sanseverino W."/>
            <person name="Barakat M."/>
            <person name="Ortet P."/>
            <person name="Marechal E."/>
            <person name="Cagnac O."/>
            <person name="Amato A."/>
        </authorList>
    </citation>
    <scope>NUCLEOTIDE SEQUENCE [LARGE SCALE GENOMIC DNA]</scope>
</reference>
<keyword evidence="3 7" id="KW-0812">Transmembrane</keyword>
<dbReference type="InParanoid" id="A0A2R5GI09"/>
<dbReference type="AlphaFoldDB" id="A0A2R5GI09"/>
<evidence type="ECO:0000259" key="8">
    <source>
        <dbReference type="Pfam" id="PF09335"/>
    </source>
</evidence>
<dbReference type="InterPro" id="IPR015414">
    <property type="entry name" value="TMEM64"/>
</dbReference>
<evidence type="ECO:0000256" key="1">
    <source>
        <dbReference type="ARBA" id="ARBA00004651"/>
    </source>
</evidence>
<evidence type="ECO:0000256" key="6">
    <source>
        <dbReference type="SAM" id="MobiDB-lite"/>
    </source>
</evidence>
<name>A0A2R5GI09_9STRA</name>
<keyword evidence="4 7" id="KW-1133">Transmembrane helix</keyword>
<dbReference type="PANTHER" id="PTHR12677:SF59">
    <property type="entry name" value="GOLGI APPARATUS MEMBRANE PROTEIN TVP38-RELATED"/>
    <property type="match status" value="1"/>
</dbReference>
<dbReference type="InterPro" id="IPR032816">
    <property type="entry name" value="VTT_dom"/>
</dbReference>
<dbReference type="PANTHER" id="PTHR12677">
    <property type="entry name" value="GOLGI APPARATUS MEMBRANE PROTEIN TVP38-RELATED"/>
    <property type="match status" value="1"/>
</dbReference>
<accession>A0A2R5GI09</accession>
<evidence type="ECO:0000256" key="5">
    <source>
        <dbReference type="ARBA" id="ARBA00023136"/>
    </source>
</evidence>
<dbReference type="EMBL" id="BEYU01000077">
    <property type="protein sequence ID" value="GBG30522.1"/>
    <property type="molecule type" value="Genomic_DNA"/>
</dbReference>
<evidence type="ECO:0000313" key="9">
    <source>
        <dbReference type="EMBL" id="GBG30522.1"/>
    </source>
</evidence>
<comment type="caution">
    <text evidence="9">The sequence shown here is derived from an EMBL/GenBank/DDBJ whole genome shotgun (WGS) entry which is preliminary data.</text>
</comment>
<keyword evidence="10" id="KW-1185">Reference proteome</keyword>
<keyword evidence="5 7" id="KW-0472">Membrane</keyword>
<feature type="transmembrane region" description="Helical" evidence="7">
    <location>
        <begin position="130"/>
        <end position="154"/>
    </location>
</feature>
<feature type="transmembrane region" description="Helical" evidence="7">
    <location>
        <begin position="258"/>
        <end position="278"/>
    </location>
</feature>